<keyword evidence="2" id="KW-1185">Reference proteome</keyword>
<accession>A0A6A6RNV1</accession>
<proteinExistence type="predicted"/>
<name>A0A6A6RNV1_9PLEO</name>
<dbReference type="EMBL" id="MU006796">
    <property type="protein sequence ID" value="KAF2636835.1"/>
    <property type="molecule type" value="Genomic_DNA"/>
</dbReference>
<evidence type="ECO:0000313" key="1">
    <source>
        <dbReference type="EMBL" id="KAF2636835.1"/>
    </source>
</evidence>
<sequence>MLSHVLIQHSMVGGVTINEMLRNMHRNETSPTLSPHIQDSIHESLPYRAQASLRGSPFRLPASIIRPTKLTFIRIIRNHPSKTIRVGHCISHDGAIEDAANADTLPGPLRRDTRSVHLSVAVTNKVTFHVGNVIQRRWCGVIVAVVEPFVDEAVFAWSERYGGSPNCIRQAFDGELCDVVDVWLCEIGRA</sequence>
<protein>
    <submittedName>
        <fullName evidence="1">Uncharacterized protein</fullName>
    </submittedName>
</protein>
<dbReference type="AlphaFoldDB" id="A0A6A6RNV1"/>
<evidence type="ECO:0000313" key="2">
    <source>
        <dbReference type="Proteomes" id="UP000799753"/>
    </source>
</evidence>
<gene>
    <name evidence="1" type="ORF">P280DRAFT_142011</name>
</gene>
<organism evidence="1 2">
    <name type="scientific">Massarina eburnea CBS 473.64</name>
    <dbReference type="NCBI Taxonomy" id="1395130"/>
    <lineage>
        <taxon>Eukaryota</taxon>
        <taxon>Fungi</taxon>
        <taxon>Dikarya</taxon>
        <taxon>Ascomycota</taxon>
        <taxon>Pezizomycotina</taxon>
        <taxon>Dothideomycetes</taxon>
        <taxon>Pleosporomycetidae</taxon>
        <taxon>Pleosporales</taxon>
        <taxon>Massarineae</taxon>
        <taxon>Massarinaceae</taxon>
        <taxon>Massarina</taxon>
    </lineage>
</organism>
<reference evidence="1" key="1">
    <citation type="journal article" date="2020" name="Stud. Mycol.">
        <title>101 Dothideomycetes genomes: a test case for predicting lifestyles and emergence of pathogens.</title>
        <authorList>
            <person name="Haridas S."/>
            <person name="Albert R."/>
            <person name="Binder M."/>
            <person name="Bloem J."/>
            <person name="Labutti K."/>
            <person name="Salamov A."/>
            <person name="Andreopoulos B."/>
            <person name="Baker S."/>
            <person name="Barry K."/>
            <person name="Bills G."/>
            <person name="Bluhm B."/>
            <person name="Cannon C."/>
            <person name="Castanera R."/>
            <person name="Culley D."/>
            <person name="Daum C."/>
            <person name="Ezra D."/>
            <person name="Gonzalez J."/>
            <person name="Henrissat B."/>
            <person name="Kuo A."/>
            <person name="Liang C."/>
            <person name="Lipzen A."/>
            <person name="Lutzoni F."/>
            <person name="Magnuson J."/>
            <person name="Mondo S."/>
            <person name="Nolan M."/>
            <person name="Ohm R."/>
            <person name="Pangilinan J."/>
            <person name="Park H.-J."/>
            <person name="Ramirez L."/>
            <person name="Alfaro M."/>
            <person name="Sun H."/>
            <person name="Tritt A."/>
            <person name="Yoshinaga Y."/>
            <person name="Zwiers L.-H."/>
            <person name="Turgeon B."/>
            <person name="Goodwin S."/>
            <person name="Spatafora J."/>
            <person name="Crous P."/>
            <person name="Grigoriev I."/>
        </authorList>
    </citation>
    <scope>NUCLEOTIDE SEQUENCE</scope>
    <source>
        <strain evidence="1">CBS 473.64</strain>
    </source>
</reference>
<dbReference type="Proteomes" id="UP000799753">
    <property type="component" value="Unassembled WGS sequence"/>
</dbReference>